<dbReference type="Pfam" id="PF03473">
    <property type="entry name" value="MOSC"/>
    <property type="match status" value="1"/>
</dbReference>
<dbReference type="AlphaFoldDB" id="A0AAE0KDN8"/>
<dbReference type="PANTHER" id="PTHR14237:SF34">
    <property type="entry name" value="MOSC DOMAIN PROTEIN (AFU_ORTHOLOGUE AFUA_2G07820)"/>
    <property type="match status" value="1"/>
</dbReference>
<dbReference type="GO" id="GO:0030170">
    <property type="term" value="F:pyridoxal phosphate binding"/>
    <property type="evidence" value="ECO:0007669"/>
    <property type="project" value="InterPro"/>
</dbReference>
<keyword evidence="4" id="KW-1185">Reference proteome</keyword>
<dbReference type="Pfam" id="PF03476">
    <property type="entry name" value="MOSC_N"/>
    <property type="match status" value="1"/>
</dbReference>
<reference evidence="3" key="2">
    <citation type="submission" date="2023-06" db="EMBL/GenBank/DDBJ databases">
        <authorList>
            <consortium name="Lawrence Berkeley National Laboratory"/>
            <person name="Haridas S."/>
            <person name="Hensen N."/>
            <person name="Bonometti L."/>
            <person name="Westerberg I."/>
            <person name="Brannstrom I.O."/>
            <person name="Guillou S."/>
            <person name="Cros-Aarteil S."/>
            <person name="Calhoun S."/>
            <person name="Kuo A."/>
            <person name="Mondo S."/>
            <person name="Pangilinan J."/>
            <person name="Riley R."/>
            <person name="LaButti K."/>
            <person name="Andreopoulos B."/>
            <person name="Lipzen A."/>
            <person name="Chen C."/>
            <person name="Yanf M."/>
            <person name="Daum C."/>
            <person name="Ng V."/>
            <person name="Clum A."/>
            <person name="Steindorff A."/>
            <person name="Ohm R."/>
            <person name="Martin F."/>
            <person name="Silar P."/>
            <person name="Natvig D."/>
            <person name="Lalanne C."/>
            <person name="Gautier V."/>
            <person name="Ament-velasquez S.L."/>
            <person name="Kruys A."/>
            <person name="Hutchinson M.I."/>
            <person name="Powell A.J."/>
            <person name="Barry K."/>
            <person name="Miller A.N."/>
            <person name="Grigoriev I.V."/>
            <person name="Debuchy R."/>
            <person name="Gladieux P."/>
            <person name="Thoren M.H."/>
            <person name="Johannesson H."/>
        </authorList>
    </citation>
    <scope>NUCLEOTIDE SEQUENCE</scope>
    <source>
        <strain evidence="3">CBS 232.78</strain>
    </source>
</reference>
<feature type="domain" description="MOSC" evidence="2">
    <location>
        <begin position="196"/>
        <end position="362"/>
    </location>
</feature>
<feature type="region of interest" description="Disordered" evidence="1">
    <location>
        <begin position="167"/>
        <end position="188"/>
    </location>
</feature>
<feature type="compositionally biased region" description="Polar residues" evidence="1">
    <location>
        <begin position="169"/>
        <end position="178"/>
    </location>
</feature>
<dbReference type="PROSITE" id="PS51340">
    <property type="entry name" value="MOSC"/>
    <property type="match status" value="1"/>
</dbReference>
<gene>
    <name evidence="3" type="ORF">B0H63DRAFT_419037</name>
</gene>
<dbReference type="PANTHER" id="PTHR14237">
    <property type="entry name" value="MOLYBDOPTERIN COFACTOR SULFURASE MOSC"/>
    <property type="match status" value="1"/>
</dbReference>
<evidence type="ECO:0000259" key="2">
    <source>
        <dbReference type="PROSITE" id="PS51340"/>
    </source>
</evidence>
<dbReference type="InterPro" id="IPR005303">
    <property type="entry name" value="MOCOS_middle"/>
</dbReference>
<evidence type="ECO:0000313" key="4">
    <source>
        <dbReference type="Proteomes" id="UP001285441"/>
    </source>
</evidence>
<accession>A0AAE0KDN8</accession>
<dbReference type="SUPFAM" id="SSF141673">
    <property type="entry name" value="MOSC N-terminal domain-like"/>
    <property type="match status" value="1"/>
</dbReference>
<dbReference type="Proteomes" id="UP001285441">
    <property type="component" value="Unassembled WGS sequence"/>
</dbReference>
<dbReference type="InterPro" id="IPR005302">
    <property type="entry name" value="MoCF_Sase_C"/>
</dbReference>
<sequence>MKITNLYVYPIKGLRGIELQQAQIGPRGVKYDRSFILYDARKPGGEVKAMQLAGHTKCALFEQQIAPGDDDEQPSVVVRYHRPPKDAQPEGSKEDDELVEATIKVPLEPDISSLKTVSVDLHGSPASAYRMGDPFDAWFSFWFGHPTILVCIGDARRAVLGTTMLPKQATASQTQEPPQNKGGGWTSSLASFVTGSSSSSQAQEPQPEKPWLTFTDVAPLLVTSESSLRDVSARLPANQPMSMYKFRPNVVVDGEGEAAWAEDFWAELSITAAAAGTQKKYRLMLTGNCGRCTSLNVDYETGKPAAGELGTVLKKLMKDRRVDPGIKWSPVFGRYAFVARGGGEDSEEEFITVSVGDEVEVTSRLAERTVWDWPGL</sequence>
<reference evidence="3" key="1">
    <citation type="journal article" date="2023" name="Mol. Phylogenet. Evol.">
        <title>Genome-scale phylogeny and comparative genomics of the fungal order Sordariales.</title>
        <authorList>
            <person name="Hensen N."/>
            <person name="Bonometti L."/>
            <person name="Westerberg I."/>
            <person name="Brannstrom I.O."/>
            <person name="Guillou S."/>
            <person name="Cros-Aarteil S."/>
            <person name="Calhoun S."/>
            <person name="Haridas S."/>
            <person name="Kuo A."/>
            <person name="Mondo S."/>
            <person name="Pangilinan J."/>
            <person name="Riley R."/>
            <person name="LaButti K."/>
            <person name="Andreopoulos B."/>
            <person name="Lipzen A."/>
            <person name="Chen C."/>
            <person name="Yan M."/>
            <person name="Daum C."/>
            <person name="Ng V."/>
            <person name="Clum A."/>
            <person name="Steindorff A."/>
            <person name="Ohm R.A."/>
            <person name="Martin F."/>
            <person name="Silar P."/>
            <person name="Natvig D.O."/>
            <person name="Lalanne C."/>
            <person name="Gautier V."/>
            <person name="Ament-Velasquez S.L."/>
            <person name="Kruys A."/>
            <person name="Hutchinson M.I."/>
            <person name="Powell A.J."/>
            <person name="Barry K."/>
            <person name="Miller A.N."/>
            <person name="Grigoriev I.V."/>
            <person name="Debuchy R."/>
            <person name="Gladieux P."/>
            <person name="Hiltunen Thoren M."/>
            <person name="Johannesson H."/>
        </authorList>
    </citation>
    <scope>NUCLEOTIDE SEQUENCE</scope>
    <source>
        <strain evidence="3">CBS 232.78</strain>
    </source>
</reference>
<dbReference type="GO" id="GO:0003824">
    <property type="term" value="F:catalytic activity"/>
    <property type="evidence" value="ECO:0007669"/>
    <property type="project" value="InterPro"/>
</dbReference>
<dbReference type="GO" id="GO:0030151">
    <property type="term" value="F:molybdenum ion binding"/>
    <property type="evidence" value="ECO:0007669"/>
    <property type="project" value="InterPro"/>
</dbReference>
<dbReference type="EMBL" id="JAULSW010000007">
    <property type="protein sequence ID" value="KAK3374808.1"/>
    <property type="molecule type" value="Genomic_DNA"/>
</dbReference>
<protein>
    <recommendedName>
        <fullName evidence="2">MOSC domain-containing protein</fullName>
    </recommendedName>
</protein>
<organism evidence="3 4">
    <name type="scientific">Podospora didyma</name>
    <dbReference type="NCBI Taxonomy" id="330526"/>
    <lineage>
        <taxon>Eukaryota</taxon>
        <taxon>Fungi</taxon>
        <taxon>Dikarya</taxon>
        <taxon>Ascomycota</taxon>
        <taxon>Pezizomycotina</taxon>
        <taxon>Sordariomycetes</taxon>
        <taxon>Sordariomycetidae</taxon>
        <taxon>Sordariales</taxon>
        <taxon>Podosporaceae</taxon>
        <taxon>Podospora</taxon>
    </lineage>
</organism>
<evidence type="ECO:0000313" key="3">
    <source>
        <dbReference type="EMBL" id="KAK3374808.1"/>
    </source>
</evidence>
<comment type="caution">
    <text evidence="3">The sequence shown here is derived from an EMBL/GenBank/DDBJ whole genome shotgun (WGS) entry which is preliminary data.</text>
</comment>
<name>A0AAE0KDN8_9PEZI</name>
<proteinExistence type="predicted"/>
<evidence type="ECO:0000256" key="1">
    <source>
        <dbReference type="SAM" id="MobiDB-lite"/>
    </source>
</evidence>